<evidence type="ECO:0000256" key="6">
    <source>
        <dbReference type="ARBA" id="ARBA00022989"/>
    </source>
</evidence>
<dbReference type="HAMAP" id="MF_01140">
    <property type="entry name" value="TagU_transferase"/>
    <property type="match status" value="1"/>
</dbReference>
<dbReference type="STRING" id="640948.SAMN05216238_106225"/>
<dbReference type="Gene3D" id="3.40.630.190">
    <property type="entry name" value="LCP protein"/>
    <property type="match status" value="1"/>
</dbReference>
<dbReference type="RefSeq" id="WP_090085024.1">
    <property type="nucleotide sequence ID" value="NZ_FOMR01000006.1"/>
</dbReference>
<evidence type="ECO:0000256" key="3">
    <source>
        <dbReference type="ARBA" id="ARBA00022679"/>
    </source>
</evidence>
<accession>A0A1I1WS24</accession>
<keyword evidence="8 9" id="KW-0961">Cell wall biogenesis/degradation</keyword>
<keyword evidence="6 9" id="KW-1133">Transmembrane helix</keyword>
<evidence type="ECO:0000313" key="13">
    <source>
        <dbReference type="Proteomes" id="UP000199474"/>
    </source>
</evidence>
<keyword evidence="7 9" id="KW-0472">Membrane</keyword>
<dbReference type="InterPro" id="IPR023734">
    <property type="entry name" value="TagU"/>
</dbReference>
<dbReference type="Pfam" id="PF03816">
    <property type="entry name" value="LytR_cpsA_psr"/>
    <property type="match status" value="1"/>
</dbReference>
<evidence type="ECO:0000256" key="7">
    <source>
        <dbReference type="ARBA" id="ARBA00023136"/>
    </source>
</evidence>
<comment type="similarity">
    <text evidence="1 9">Belongs to the LytR/CpsA/Psr (LCP) family.</text>
</comment>
<dbReference type="GO" id="GO:0070726">
    <property type="term" value="P:cell wall assembly"/>
    <property type="evidence" value="ECO:0007669"/>
    <property type="project" value="UniProtKB-UniRule"/>
</dbReference>
<organism evidence="12 13">
    <name type="scientific">Lentibacillus persicus</name>
    <dbReference type="NCBI Taxonomy" id="640948"/>
    <lineage>
        <taxon>Bacteria</taxon>
        <taxon>Bacillati</taxon>
        <taxon>Bacillota</taxon>
        <taxon>Bacilli</taxon>
        <taxon>Bacillales</taxon>
        <taxon>Bacillaceae</taxon>
        <taxon>Lentibacillus</taxon>
    </lineage>
</organism>
<keyword evidence="13" id="KW-1185">Reference proteome</keyword>
<evidence type="ECO:0000256" key="2">
    <source>
        <dbReference type="ARBA" id="ARBA00022475"/>
    </source>
</evidence>
<gene>
    <name evidence="9" type="primary">tagU</name>
    <name evidence="12" type="ORF">SAMN05216238_106225</name>
</gene>
<comment type="function">
    <text evidence="9">May catalyze the final step in cell wall teichoic acid biosynthesis, the transfer of the anionic cell wall polymers (APs) from their lipid-linked precursor to the cell wall peptidoglycan (PG).</text>
</comment>
<dbReference type="NCBIfam" id="TIGR00350">
    <property type="entry name" value="lytR_cpsA_psr"/>
    <property type="match status" value="1"/>
</dbReference>
<keyword evidence="2 9" id="KW-1003">Cell membrane</keyword>
<feature type="topological domain" description="Cytoplasmic" evidence="9">
    <location>
        <begin position="1"/>
        <end position="15"/>
    </location>
</feature>
<evidence type="ECO:0000256" key="9">
    <source>
        <dbReference type="HAMAP-Rule" id="MF_01140"/>
    </source>
</evidence>
<sequence length="314" mass="35531">MKSRVEKNHSVKKRKWPYWLGGFLLLLLIIVGSVLFYIYDKVGDTAETMHEPLTRDDNPERKQELEKAFDGKETLNILLLGVDERENDDGRSDTMILLSVNPNINGIKMLSIPRDTRVTIPGEGEDKINHAYAFGGVELSIETVEEMLDLPVHFYAKVNMEGFQQGIEALDGVTVSNERAFSQGGYDFPAGEIHLNGDEALSYIRMRKGDPRGDIGRNERQRTVIQAAINKAASFSSVTKVNGILDIIGDNVKTDLNFEQMRTLFTDYRQARESIDSMELSGSGQYIGDIWYYIVSEDELNRVKNELSTHMEAR</sequence>
<keyword evidence="3 9" id="KW-0808">Transferase</keyword>
<keyword evidence="5 9" id="KW-0735">Signal-anchor</keyword>
<dbReference type="GO" id="GO:0005886">
    <property type="term" value="C:plasma membrane"/>
    <property type="evidence" value="ECO:0007669"/>
    <property type="project" value="UniProtKB-SubCell"/>
</dbReference>
<reference evidence="13" key="1">
    <citation type="submission" date="2016-10" db="EMBL/GenBank/DDBJ databases">
        <authorList>
            <person name="Varghese N."/>
            <person name="Submissions S."/>
        </authorList>
    </citation>
    <scope>NUCLEOTIDE SEQUENCE [LARGE SCALE GENOMIC DNA]</scope>
    <source>
        <strain evidence="13">DSM 22530</strain>
    </source>
</reference>
<dbReference type="InterPro" id="IPR050922">
    <property type="entry name" value="LytR/CpsA/Psr_CW_biosynth"/>
</dbReference>
<dbReference type="PANTHER" id="PTHR33392:SF6">
    <property type="entry name" value="POLYISOPRENYL-TEICHOIC ACID--PEPTIDOGLYCAN TEICHOIC ACID TRANSFERASE TAGU"/>
    <property type="match status" value="1"/>
</dbReference>
<feature type="domain" description="Cell envelope-related transcriptional attenuator" evidence="11">
    <location>
        <begin position="91"/>
        <end position="233"/>
    </location>
</feature>
<feature type="transmembrane region" description="Helical" evidence="10">
    <location>
        <begin position="16"/>
        <end position="39"/>
    </location>
</feature>
<dbReference type="Proteomes" id="UP000199474">
    <property type="component" value="Unassembled WGS sequence"/>
</dbReference>
<dbReference type="GO" id="GO:0016780">
    <property type="term" value="F:phosphotransferase activity, for other substituted phosphate groups"/>
    <property type="evidence" value="ECO:0007669"/>
    <property type="project" value="UniProtKB-UniRule"/>
</dbReference>
<keyword evidence="4 9" id="KW-0812">Transmembrane</keyword>
<feature type="topological domain" description="Extracellular" evidence="9">
    <location>
        <begin position="37"/>
        <end position="314"/>
    </location>
</feature>
<dbReference type="EC" id="2.7.8.-" evidence="9"/>
<dbReference type="EMBL" id="FOMR01000006">
    <property type="protein sequence ID" value="SFD97168.1"/>
    <property type="molecule type" value="Genomic_DNA"/>
</dbReference>
<evidence type="ECO:0000256" key="10">
    <source>
        <dbReference type="SAM" id="Phobius"/>
    </source>
</evidence>
<evidence type="ECO:0000256" key="8">
    <source>
        <dbReference type="ARBA" id="ARBA00023316"/>
    </source>
</evidence>
<dbReference type="PANTHER" id="PTHR33392">
    <property type="entry name" value="POLYISOPRENYL-TEICHOIC ACID--PEPTIDOGLYCAN TEICHOIC ACID TRANSFERASE TAGU"/>
    <property type="match status" value="1"/>
</dbReference>
<evidence type="ECO:0000256" key="4">
    <source>
        <dbReference type="ARBA" id="ARBA00022692"/>
    </source>
</evidence>
<evidence type="ECO:0000259" key="11">
    <source>
        <dbReference type="Pfam" id="PF03816"/>
    </source>
</evidence>
<proteinExistence type="inferred from homology"/>
<name>A0A1I1WS24_9BACI</name>
<evidence type="ECO:0000256" key="1">
    <source>
        <dbReference type="ARBA" id="ARBA00006068"/>
    </source>
</evidence>
<comment type="subcellular location">
    <subcellularLocation>
        <location evidence="9">Cell membrane</location>
        <topology evidence="9">Single-pass type II membrane protein</topology>
    </subcellularLocation>
</comment>
<dbReference type="InterPro" id="IPR004474">
    <property type="entry name" value="LytR_CpsA_psr"/>
</dbReference>
<dbReference type="OrthoDB" id="27330at2"/>
<evidence type="ECO:0000256" key="5">
    <source>
        <dbReference type="ARBA" id="ARBA00022968"/>
    </source>
</evidence>
<protein>
    <recommendedName>
        <fullName evidence="9">Polyisoprenyl-teichoic acid--peptidoglycan teichoic acid transferase TagU</fullName>
        <ecNumber evidence="9">2.7.8.-</ecNumber>
    </recommendedName>
</protein>
<comment type="pathway">
    <text evidence="9">Cell wall biogenesis.</text>
</comment>
<dbReference type="AlphaFoldDB" id="A0A1I1WS24"/>
<evidence type="ECO:0000313" key="12">
    <source>
        <dbReference type="EMBL" id="SFD97168.1"/>
    </source>
</evidence>